<reference evidence="2 3" key="1">
    <citation type="submission" date="2020-05" db="EMBL/GenBank/DDBJ databases">
        <authorList>
            <person name="Kim M.K."/>
        </authorList>
    </citation>
    <scope>NUCLEOTIDE SEQUENCE [LARGE SCALE GENOMIC DNA]</scope>
    <source>
        <strain evidence="2 3">BT25</strain>
    </source>
</reference>
<keyword evidence="3" id="KW-1185">Reference proteome</keyword>
<dbReference type="InterPro" id="IPR006199">
    <property type="entry name" value="LexA_DNA-bd_dom"/>
</dbReference>
<protein>
    <recommendedName>
        <fullName evidence="1">LexA repressor DNA-binding domain-containing protein</fullName>
    </recommendedName>
</protein>
<dbReference type="Gene3D" id="1.10.10.10">
    <property type="entry name" value="Winged helix-like DNA-binding domain superfamily/Winged helix DNA-binding domain"/>
    <property type="match status" value="1"/>
</dbReference>
<dbReference type="Proteomes" id="UP000550508">
    <property type="component" value="Unassembled WGS sequence"/>
</dbReference>
<dbReference type="GO" id="GO:0004252">
    <property type="term" value="F:serine-type endopeptidase activity"/>
    <property type="evidence" value="ECO:0007669"/>
    <property type="project" value="InterPro"/>
</dbReference>
<dbReference type="GO" id="GO:0006508">
    <property type="term" value="P:proteolysis"/>
    <property type="evidence" value="ECO:0007669"/>
    <property type="project" value="InterPro"/>
</dbReference>
<dbReference type="InterPro" id="IPR036388">
    <property type="entry name" value="WH-like_DNA-bd_sf"/>
</dbReference>
<dbReference type="AlphaFoldDB" id="A0A849VN36"/>
<dbReference type="EMBL" id="JABUMX010000002">
    <property type="protein sequence ID" value="NTS31298.1"/>
    <property type="molecule type" value="Genomic_DNA"/>
</dbReference>
<dbReference type="SUPFAM" id="SSF46785">
    <property type="entry name" value="Winged helix' DNA-binding domain"/>
    <property type="match status" value="1"/>
</dbReference>
<feature type="domain" description="LexA repressor DNA-binding" evidence="1">
    <location>
        <begin position="32"/>
        <end position="92"/>
    </location>
</feature>
<evidence type="ECO:0000313" key="2">
    <source>
        <dbReference type="EMBL" id="NTS31298.1"/>
    </source>
</evidence>
<dbReference type="InterPro" id="IPR036390">
    <property type="entry name" value="WH_DNA-bd_sf"/>
</dbReference>
<comment type="caution">
    <text evidence="2">The sequence shown here is derived from an EMBL/GenBank/DDBJ whole genome shotgun (WGS) entry which is preliminary data.</text>
</comment>
<proteinExistence type="predicted"/>
<gene>
    <name evidence="2" type="ORF">HQ945_08520</name>
</gene>
<dbReference type="Pfam" id="PF01726">
    <property type="entry name" value="LexA_DNA_bind"/>
    <property type="match status" value="1"/>
</dbReference>
<organism evidence="2 3">
    <name type="scientific">Phyllobacterium pellucidum</name>
    <dbReference type="NCBI Taxonomy" id="2740464"/>
    <lineage>
        <taxon>Bacteria</taxon>
        <taxon>Pseudomonadati</taxon>
        <taxon>Pseudomonadota</taxon>
        <taxon>Alphaproteobacteria</taxon>
        <taxon>Hyphomicrobiales</taxon>
        <taxon>Phyllobacteriaceae</taxon>
        <taxon>Phyllobacterium</taxon>
    </lineage>
</organism>
<name>A0A849VN36_9HYPH</name>
<evidence type="ECO:0000313" key="3">
    <source>
        <dbReference type="Proteomes" id="UP000550508"/>
    </source>
</evidence>
<sequence>METLKMRARRIVKESPALAKAIALELQTDRPGLTPKQLKAIEFIREFKAKTELAPTYEETAEALCVSKTAAYNLIVRLHERGFVRIMPNRSRSIELVEERAA</sequence>
<evidence type="ECO:0000259" key="1">
    <source>
        <dbReference type="Pfam" id="PF01726"/>
    </source>
</evidence>
<accession>A0A849VN36</accession>
<dbReference type="RefSeq" id="WP_174207953.1">
    <property type="nucleotide sequence ID" value="NZ_JABUMX010000002.1"/>
</dbReference>